<proteinExistence type="predicted"/>
<keyword evidence="2" id="KW-0732">Signal</keyword>
<feature type="region of interest" description="Disordered" evidence="1">
    <location>
        <begin position="58"/>
        <end position="89"/>
    </location>
</feature>
<evidence type="ECO:0000313" key="3">
    <source>
        <dbReference type="EMBL" id="ASK28574.1"/>
    </source>
</evidence>
<dbReference type="KEGG" id="nei:BG910_11450"/>
<evidence type="ECO:0000256" key="2">
    <source>
        <dbReference type="SAM" id="SignalP"/>
    </source>
</evidence>
<dbReference type="AlphaFoldDB" id="A0A220S4Y8"/>
<accession>A0A220S4Y8</accession>
<evidence type="ECO:0000313" key="4">
    <source>
        <dbReference type="Proteomes" id="UP000198238"/>
    </source>
</evidence>
<feature type="chain" id="PRO_5013324618" description="DUF4124 domain-containing protein" evidence="2">
    <location>
        <begin position="20"/>
        <end position="178"/>
    </location>
</feature>
<sequence>MKTVITAAFISAAVPAAQAAKIYTCDVNGHIIYTSNPNIGCRSAADLPPIGKYSSSRYDAPVPTVSETRPALQQPKPRRSAAKSDKSAPVAPVKAAAAYVPATPAPVPKASGSSGRRSILEAELSNERKALSDSQKALAAARTAQGGSVDHEKIRSLQSSVLDREQNIRALQRELGRM</sequence>
<keyword evidence="4" id="KW-1185">Reference proteome</keyword>
<evidence type="ECO:0008006" key="5">
    <source>
        <dbReference type="Google" id="ProtNLM"/>
    </source>
</evidence>
<reference evidence="3 4" key="1">
    <citation type="submission" date="2017-06" db="EMBL/GenBank/DDBJ databases">
        <title>Neisseria chenwenguii sp. nov., isolated from the intestinal contents of Tibetan Plateau Pika in Yushu, Qinghai Province, China.</title>
        <authorList>
            <person name="Zhang G."/>
        </authorList>
    </citation>
    <scope>NUCLEOTIDE SEQUENCE [LARGE SCALE GENOMIC DNA]</scope>
    <source>
        <strain evidence="3 4">10023</strain>
    </source>
</reference>
<feature type="signal peptide" evidence="2">
    <location>
        <begin position="1"/>
        <end position="19"/>
    </location>
</feature>
<dbReference type="Proteomes" id="UP000198238">
    <property type="component" value="Chromosome"/>
</dbReference>
<protein>
    <recommendedName>
        <fullName evidence="5">DUF4124 domain-containing protein</fullName>
    </recommendedName>
</protein>
<name>A0A220S4Y8_9NEIS</name>
<dbReference type="EMBL" id="CP022278">
    <property type="protein sequence ID" value="ASK28574.1"/>
    <property type="molecule type" value="Genomic_DNA"/>
</dbReference>
<gene>
    <name evidence="3" type="ORF">BG910_11450</name>
</gene>
<organism evidence="3 4">
    <name type="scientific">Neisseria chenwenguii</name>
    <dbReference type="NCBI Taxonomy" id="1853278"/>
    <lineage>
        <taxon>Bacteria</taxon>
        <taxon>Pseudomonadati</taxon>
        <taxon>Pseudomonadota</taxon>
        <taxon>Betaproteobacteria</taxon>
        <taxon>Neisseriales</taxon>
        <taxon>Neisseriaceae</taxon>
        <taxon>Neisseria</taxon>
    </lineage>
</organism>
<evidence type="ECO:0000256" key="1">
    <source>
        <dbReference type="SAM" id="MobiDB-lite"/>
    </source>
</evidence>